<feature type="region of interest" description="Disordered" evidence="1">
    <location>
        <begin position="103"/>
        <end position="125"/>
    </location>
</feature>
<evidence type="ECO:0000313" key="3">
    <source>
        <dbReference type="Proteomes" id="UP000657918"/>
    </source>
</evidence>
<dbReference type="Proteomes" id="UP000657918">
    <property type="component" value="Chromosome 16"/>
</dbReference>
<feature type="compositionally biased region" description="Basic and acidic residues" evidence="1">
    <location>
        <begin position="108"/>
        <end position="118"/>
    </location>
</feature>
<evidence type="ECO:0000313" key="2">
    <source>
        <dbReference type="EMBL" id="KAF9664568.1"/>
    </source>
</evidence>
<dbReference type="AlphaFoldDB" id="A0A835MP73"/>
<feature type="region of interest" description="Disordered" evidence="1">
    <location>
        <begin position="1"/>
        <end position="24"/>
    </location>
</feature>
<gene>
    <name evidence="2" type="ORF">SADUNF_Sadunf16G0032100</name>
</gene>
<sequence length="166" mass="18660">MGRSLYEKNGDSCRHSDGYSSRSSHGYVTGVWMKEKDIIRRDKERESSEHQNLKDTDFIRRKRRNMIAGKIAGKEISTVKHQGRQVMINLFLGMKIKNLLPKMFSSDKNPEHNGDVNEKQPSSSLLAQEVDNKINAGQTHANISEAAKDFDATKVAAMKVAELGTP</sequence>
<feature type="compositionally biased region" description="Basic and acidic residues" evidence="1">
    <location>
        <begin position="1"/>
        <end position="17"/>
    </location>
</feature>
<accession>A0A835MP73</accession>
<proteinExistence type="predicted"/>
<dbReference type="EMBL" id="JADGMS010000016">
    <property type="protein sequence ID" value="KAF9664568.1"/>
    <property type="molecule type" value="Genomic_DNA"/>
</dbReference>
<evidence type="ECO:0000256" key="1">
    <source>
        <dbReference type="SAM" id="MobiDB-lite"/>
    </source>
</evidence>
<name>A0A835MP73_9ROSI</name>
<reference evidence="2 3" key="1">
    <citation type="submission" date="2020-10" db="EMBL/GenBank/DDBJ databases">
        <title>Plant Genome Project.</title>
        <authorList>
            <person name="Zhang R.-G."/>
        </authorList>
    </citation>
    <scope>NUCLEOTIDE SEQUENCE [LARGE SCALE GENOMIC DNA]</scope>
    <source>
        <strain evidence="2">FAFU-HL-1</strain>
        <tissue evidence="2">Leaf</tissue>
    </source>
</reference>
<organism evidence="2 3">
    <name type="scientific">Salix dunnii</name>
    <dbReference type="NCBI Taxonomy" id="1413687"/>
    <lineage>
        <taxon>Eukaryota</taxon>
        <taxon>Viridiplantae</taxon>
        <taxon>Streptophyta</taxon>
        <taxon>Embryophyta</taxon>
        <taxon>Tracheophyta</taxon>
        <taxon>Spermatophyta</taxon>
        <taxon>Magnoliopsida</taxon>
        <taxon>eudicotyledons</taxon>
        <taxon>Gunneridae</taxon>
        <taxon>Pentapetalae</taxon>
        <taxon>rosids</taxon>
        <taxon>fabids</taxon>
        <taxon>Malpighiales</taxon>
        <taxon>Salicaceae</taxon>
        <taxon>Saliceae</taxon>
        <taxon>Salix</taxon>
    </lineage>
</organism>
<keyword evidence="3" id="KW-1185">Reference proteome</keyword>
<protein>
    <submittedName>
        <fullName evidence="2">Uncharacterized protein</fullName>
    </submittedName>
</protein>
<comment type="caution">
    <text evidence="2">The sequence shown here is derived from an EMBL/GenBank/DDBJ whole genome shotgun (WGS) entry which is preliminary data.</text>
</comment>